<evidence type="ECO:0000313" key="3">
    <source>
        <dbReference type="Proteomes" id="UP001189429"/>
    </source>
</evidence>
<proteinExistence type="predicted"/>
<dbReference type="Proteomes" id="UP001189429">
    <property type="component" value="Unassembled WGS sequence"/>
</dbReference>
<feature type="region of interest" description="Disordered" evidence="1">
    <location>
        <begin position="1"/>
        <end position="33"/>
    </location>
</feature>
<feature type="compositionally biased region" description="Basic and acidic residues" evidence="1">
    <location>
        <begin position="69"/>
        <end position="79"/>
    </location>
</feature>
<evidence type="ECO:0000256" key="1">
    <source>
        <dbReference type="SAM" id="MobiDB-lite"/>
    </source>
</evidence>
<feature type="compositionally biased region" description="Acidic residues" evidence="1">
    <location>
        <begin position="101"/>
        <end position="117"/>
    </location>
</feature>
<reference evidence="2" key="1">
    <citation type="submission" date="2023-10" db="EMBL/GenBank/DDBJ databases">
        <authorList>
            <person name="Chen Y."/>
            <person name="Shah S."/>
            <person name="Dougan E. K."/>
            <person name="Thang M."/>
            <person name="Chan C."/>
        </authorList>
    </citation>
    <scope>NUCLEOTIDE SEQUENCE [LARGE SCALE GENOMIC DNA]</scope>
</reference>
<feature type="compositionally biased region" description="Polar residues" evidence="1">
    <location>
        <begin position="1"/>
        <end position="22"/>
    </location>
</feature>
<dbReference type="EMBL" id="CAUYUJ010019710">
    <property type="protein sequence ID" value="CAK0893104.1"/>
    <property type="molecule type" value="Genomic_DNA"/>
</dbReference>
<organism evidence="2 3">
    <name type="scientific">Prorocentrum cordatum</name>
    <dbReference type="NCBI Taxonomy" id="2364126"/>
    <lineage>
        <taxon>Eukaryota</taxon>
        <taxon>Sar</taxon>
        <taxon>Alveolata</taxon>
        <taxon>Dinophyceae</taxon>
        <taxon>Prorocentrales</taxon>
        <taxon>Prorocentraceae</taxon>
        <taxon>Prorocentrum</taxon>
    </lineage>
</organism>
<name>A0ABN9X636_9DINO</name>
<accession>A0ABN9X636</accession>
<keyword evidence="3" id="KW-1185">Reference proteome</keyword>
<feature type="non-terminal residue" evidence="2">
    <location>
        <position position="117"/>
    </location>
</feature>
<comment type="caution">
    <text evidence="2">The sequence shown here is derived from an EMBL/GenBank/DDBJ whole genome shotgun (WGS) entry which is preliminary data.</text>
</comment>
<protein>
    <submittedName>
        <fullName evidence="2">Uncharacterized protein</fullName>
    </submittedName>
</protein>
<gene>
    <name evidence="2" type="ORF">PCOR1329_LOCUS72563</name>
</gene>
<feature type="region of interest" description="Disordered" evidence="1">
    <location>
        <begin position="64"/>
        <end position="117"/>
    </location>
</feature>
<sequence length="117" mass="12097">MAAATSGCSAQGCSAPSLSTAAPGSCADDGAMPFAPPMVAEDIIPLTPPMGAEDEDAIPFAPPMEESAEERGGFAERRGVAAAATTPPNDLGDFEGFGDGVDSEDMDYYDNQDWEWM</sequence>
<evidence type="ECO:0000313" key="2">
    <source>
        <dbReference type="EMBL" id="CAK0893104.1"/>
    </source>
</evidence>